<feature type="compositionally biased region" description="Acidic residues" evidence="1">
    <location>
        <begin position="52"/>
        <end position="70"/>
    </location>
</feature>
<keyword evidence="4" id="KW-1185">Reference proteome</keyword>
<dbReference type="KEGG" id="gai:IMCC3135_30705"/>
<keyword evidence="2" id="KW-0732">Signal</keyword>
<protein>
    <submittedName>
        <fullName evidence="3">Uncharacterized protein</fullName>
    </submittedName>
</protein>
<reference evidence="3 4" key="1">
    <citation type="submission" date="2016-12" db="EMBL/GenBank/DDBJ databases">
        <authorList>
            <person name="Song W.-J."/>
            <person name="Kurnit D.M."/>
        </authorList>
    </citation>
    <scope>NUCLEOTIDE SEQUENCE [LARGE SCALE GENOMIC DNA]</scope>
    <source>
        <strain evidence="3 4">IMCC3135</strain>
    </source>
</reference>
<dbReference type="RefSeq" id="WP_157736374.1">
    <property type="nucleotide sequence ID" value="NZ_CP018632.1"/>
</dbReference>
<feature type="signal peptide" evidence="2">
    <location>
        <begin position="1"/>
        <end position="22"/>
    </location>
</feature>
<proteinExistence type="predicted"/>
<evidence type="ECO:0000313" key="4">
    <source>
        <dbReference type="Proteomes" id="UP000250079"/>
    </source>
</evidence>
<accession>A0A2Z2P447</accession>
<name>A0A2Z2P447_9GAMM</name>
<evidence type="ECO:0000256" key="1">
    <source>
        <dbReference type="SAM" id="MobiDB-lite"/>
    </source>
</evidence>
<feature type="compositionally biased region" description="Polar residues" evidence="1">
    <location>
        <begin position="36"/>
        <end position="49"/>
    </location>
</feature>
<feature type="chain" id="PRO_5016343094" evidence="2">
    <location>
        <begin position="23"/>
        <end position="436"/>
    </location>
</feature>
<evidence type="ECO:0000256" key="2">
    <source>
        <dbReference type="SAM" id="SignalP"/>
    </source>
</evidence>
<dbReference type="Proteomes" id="UP000250079">
    <property type="component" value="Chromosome"/>
</dbReference>
<dbReference type="AlphaFoldDB" id="A0A2Z2P447"/>
<gene>
    <name evidence="3" type="ORF">IMCC3135_30705</name>
</gene>
<feature type="region of interest" description="Disordered" evidence="1">
    <location>
        <begin position="36"/>
        <end position="78"/>
    </location>
</feature>
<dbReference type="EMBL" id="CP018632">
    <property type="protein sequence ID" value="ASJ76190.1"/>
    <property type="molecule type" value="Genomic_DNA"/>
</dbReference>
<dbReference type="PROSITE" id="PS51257">
    <property type="entry name" value="PROKAR_LIPOPROTEIN"/>
    <property type="match status" value="1"/>
</dbReference>
<sequence length="436" mass="47121">MFNVSPRTAVHLILRISCVAIAMLLGACSGQSGSDSSITNGSVPVNESVETQTDETQTDESPVDGEDVFDAESGGESADVETIPETVAVTFDITVPAYLSNELIVVVYSGEQSVAADYVSGQLWSATMNLPNIGRNAHVIFFDRFGDLALAGSRQRWIPKTSMASQEAVIGRVEFTLLDYDNDGTDNITELQLGTDPLIADSGVTPVGVSWQENDVLRALRGVTASYEIAVPAERPWTERIVEVPRDSEGDGGASRSVVVDIDISGNGEYRHISSGGNLSSDVKSEGSATRAVIDDAVIWDGQFSRVTFPEDNTTATFTSETLRYSERDYGQSGNFTNTNTSPCCLPGETEVEYSVIGSTPDVDGFCNVSYGSITSKRTDISTQVPTTTTSYTRANALRSSKWRVKTTRNGVVFADYELNNYDDIKAQFYCEFADL</sequence>
<organism evidence="3 4">
    <name type="scientific">Granulosicoccus antarcticus IMCC3135</name>
    <dbReference type="NCBI Taxonomy" id="1192854"/>
    <lineage>
        <taxon>Bacteria</taxon>
        <taxon>Pseudomonadati</taxon>
        <taxon>Pseudomonadota</taxon>
        <taxon>Gammaproteobacteria</taxon>
        <taxon>Chromatiales</taxon>
        <taxon>Granulosicoccaceae</taxon>
        <taxon>Granulosicoccus</taxon>
    </lineage>
</organism>
<evidence type="ECO:0000313" key="3">
    <source>
        <dbReference type="EMBL" id="ASJ76190.1"/>
    </source>
</evidence>